<dbReference type="AlphaFoldDB" id="Q95S47"/>
<accession>Q95S47</accession>
<evidence type="ECO:0000313" key="2">
    <source>
        <dbReference type="FlyBase" id="FBgn0035917"/>
    </source>
</evidence>
<name>Q95S47_DROME</name>
<dbReference type="GO" id="GO:0030018">
    <property type="term" value="C:Z disc"/>
    <property type="evidence" value="ECO:0000314"/>
    <property type="project" value="FlyBase"/>
</dbReference>
<dbReference type="UCSC" id="CG6416-RJ">
    <property type="organism name" value="d. melanogaster"/>
</dbReference>
<dbReference type="OrthoDB" id="445995at2759"/>
<dbReference type="GO" id="GO:0007498">
    <property type="term" value="P:mesoderm development"/>
    <property type="evidence" value="ECO:0000270"/>
    <property type="project" value="FlyBase"/>
</dbReference>
<evidence type="ECO:0000313" key="1">
    <source>
        <dbReference type="EMBL" id="AAL28509.1"/>
    </source>
</evidence>
<proteinExistence type="evidence at transcript level"/>
<protein>
    <submittedName>
        <fullName evidence="1">GM09210p</fullName>
    </submittedName>
</protein>
<dbReference type="GO" id="GO:0030239">
    <property type="term" value="P:myofibril assembly"/>
    <property type="evidence" value="ECO:0000315"/>
    <property type="project" value="FlyBase"/>
</dbReference>
<dbReference type="FlyBase" id="FBgn0035917">
    <property type="gene designation" value="Zasp66"/>
</dbReference>
<dbReference type="GO" id="GO:0008157">
    <property type="term" value="F:protein phosphatase 1 binding"/>
    <property type="evidence" value="ECO:0000353"/>
    <property type="project" value="FlyBase"/>
</dbReference>
<reference evidence="1" key="1">
    <citation type="submission" date="2001-10" db="EMBL/GenBank/DDBJ databases">
        <authorList>
            <person name="Stapleton M."/>
            <person name="Brokstein P."/>
            <person name="Hong L."/>
            <person name="Agbayani A."/>
            <person name="Carlson J."/>
            <person name="Champe M."/>
            <person name="Chavez C."/>
            <person name="Dorsett V."/>
            <person name="Farfan D."/>
            <person name="Frise E."/>
            <person name="George R."/>
            <person name="Gonzalez M."/>
            <person name="Guarin H."/>
            <person name="Li P."/>
            <person name="Liao G."/>
            <person name="Miranda A."/>
            <person name="Mungall C.J."/>
            <person name="Nunoo J."/>
            <person name="Pacleb J."/>
            <person name="Paragas V."/>
            <person name="Park S."/>
            <person name="Phouanenavong S."/>
            <person name="Wan K."/>
            <person name="Yu C."/>
            <person name="Lewis S.E."/>
            <person name="Rubin G.M."/>
            <person name="Celniker S."/>
        </authorList>
    </citation>
    <scope>NUCLEOTIDE SEQUENCE</scope>
</reference>
<dbReference type="AGR" id="FB:FBgn0035917"/>
<organism evidence="1">
    <name type="scientific">Drosophila melanogaster</name>
    <name type="common">Fruit fly</name>
    <dbReference type="NCBI Taxonomy" id="7227"/>
    <lineage>
        <taxon>Eukaryota</taxon>
        <taxon>Metazoa</taxon>
        <taxon>Ecdysozoa</taxon>
        <taxon>Arthropoda</taxon>
        <taxon>Hexapoda</taxon>
        <taxon>Insecta</taxon>
        <taxon>Pterygota</taxon>
        <taxon>Neoptera</taxon>
        <taxon>Endopterygota</taxon>
        <taxon>Diptera</taxon>
        <taxon>Brachycera</taxon>
        <taxon>Muscomorpha</taxon>
        <taxon>Ephydroidea</taxon>
        <taxon>Drosophilidae</taxon>
        <taxon>Drosophila</taxon>
        <taxon>Sophophora</taxon>
    </lineage>
</organism>
<gene>
    <name evidence="2" type="primary">Zasp66</name>
    <name evidence="2" type="ORF">CG6416</name>
</gene>
<sequence length="73" mass="8448">MLEFSSIYLSWNKNVLFWSNKSKKSNWQSNNVNNASINCKYSINKTNDQSNSSQKLNPLLIDYEPNTLSQDPC</sequence>
<dbReference type="GO" id="GO:0051371">
    <property type="term" value="F:muscle alpha-actinin binding"/>
    <property type="evidence" value="ECO:0000353"/>
    <property type="project" value="FlyBase"/>
</dbReference>
<dbReference type="EMBL" id="AY060961">
    <property type="protein sequence ID" value="AAL28509.1"/>
    <property type="molecule type" value="mRNA"/>
</dbReference>